<dbReference type="PROSITE" id="PS50234">
    <property type="entry name" value="VWFA"/>
    <property type="match status" value="1"/>
</dbReference>
<evidence type="ECO:0000313" key="4">
    <source>
        <dbReference type="Proteomes" id="UP000315724"/>
    </source>
</evidence>
<reference evidence="3 4" key="1">
    <citation type="submission" date="2019-02" db="EMBL/GenBank/DDBJ databases">
        <title>Deep-cultivation of Planctomycetes and their phenomic and genomic characterization uncovers novel biology.</title>
        <authorList>
            <person name="Wiegand S."/>
            <person name="Jogler M."/>
            <person name="Boedeker C."/>
            <person name="Pinto D."/>
            <person name="Vollmers J."/>
            <person name="Rivas-Marin E."/>
            <person name="Kohn T."/>
            <person name="Peeters S.H."/>
            <person name="Heuer A."/>
            <person name="Rast P."/>
            <person name="Oberbeckmann S."/>
            <person name="Bunk B."/>
            <person name="Jeske O."/>
            <person name="Meyerdierks A."/>
            <person name="Storesund J.E."/>
            <person name="Kallscheuer N."/>
            <person name="Luecker S."/>
            <person name="Lage O.M."/>
            <person name="Pohl T."/>
            <person name="Merkel B.J."/>
            <person name="Hornburger P."/>
            <person name="Mueller R.-W."/>
            <person name="Bruemmer F."/>
            <person name="Labrenz M."/>
            <person name="Spormann A.M."/>
            <person name="Op den Camp H."/>
            <person name="Overmann J."/>
            <person name="Amann R."/>
            <person name="Jetten M.S.M."/>
            <person name="Mascher T."/>
            <person name="Medema M.H."/>
            <person name="Devos D.P."/>
            <person name="Kaster A.-K."/>
            <person name="Ovreas L."/>
            <person name="Rohde M."/>
            <person name="Galperin M.Y."/>
            <person name="Jogler C."/>
        </authorList>
    </citation>
    <scope>NUCLEOTIDE SEQUENCE [LARGE SCALE GENOMIC DNA]</scope>
    <source>
        <strain evidence="3 4">Mal48</strain>
    </source>
</reference>
<dbReference type="PANTHER" id="PTHR10579:SF43">
    <property type="entry name" value="ZINC FINGER (C3HC4-TYPE RING FINGER) FAMILY PROTEIN"/>
    <property type="match status" value="1"/>
</dbReference>
<dbReference type="InterPro" id="IPR036465">
    <property type="entry name" value="vWFA_dom_sf"/>
</dbReference>
<proteinExistence type="predicted"/>
<dbReference type="PANTHER" id="PTHR10579">
    <property type="entry name" value="CALCIUM-ACTIVATED CHLORIDE CHANNEL REGULATOR"/>
    <property type="match status" value="1"/>
</dbReference>
<dbReference type="Proteomes" id="UP000315724">
    <property type="component" value="Chromosome"/>
</dbReference>
<feature type="domain" description="VWFA" evidence="2">
    <location>
        <begin position="490"/>
        <end position="695"/>
    </location>
</feature>
<dbReference type="OrthoDB" id="226477at2"/>
<dbReference type="InterPro" id="IPR051266">
    <property type="entry name" value="CLCR"/>
</dbReference>
<evidence type="ECO:0000259" key="2">
    <source>
        <dbReference type="PROSITE" id="PS50234"/>
    </source>
</evidence>
<dbReference type="AlphaFoldDB" id="A0A517QR45"/>
<dbReference type="RefSeq" id="WP_145201498.1">
    <property type="nucleotide sequence ID" value="NZ_CP036267.1"/>
</dbReference>
<evidence type="ECO:0000256" key="1">
    <source>
        <dbReference type="SAM" id="Phobius"/>
    </source>
</evidence>
<organism evidence="3 4">
    <name type="scientific">Thalassoglobus polymorphus</name>
    <dbReference type="NCBI Taxonomy" id="2527994"/>
    <lineage>
        <taxon>Bacteria</taxon>
        <taxon>Pseudomonadati</taxon>
        <taxon>Planctomycetota</taxon>
        <taxon>Planctomycetia</taxon>
        <taxon>Planctomycetales</taxon>
        <taxon>Planctomycetaceae</taxon>
        <taxon>Thalassoglobus</taxon>
    </lineage>
</organism>
<dbReference type="InterPro" id="IPR002035">
    <property type="entry name" value="VWF_A"/>
</dbReference>
<dbReference type="EMBL" id="CP036267">
    <property type="protein sequence ID" value="QDT34101.1"/>
    <property type="molecule type" value="Genomic_DNA"/>
</dbReference>
<accession>A0A517QR45</accession>
<keyword evidence="1" id="KW-0812">Transmembrane</keyword>
<sequence>MKIQHFTNQLHLLKEDESTTRKGAFIVLSAICLVGCLTFVSLAVDIGYINLVKTRMQNAVDAAALAAAQEITNAVNTAPVGTADVTQYSRDQARIAAKDVASLNDVFIDKQIDVIFGRRSFNESTQEFDVTWNASPSNVVKVIARRDNNDTSAQDGKLKLFFAGVTGDRYSTIVAQAVAYVESRDIVVVHDFSRSMNFDSYFNNESSARLSDSQIEQNLELVWNDLQMPNTGSLAFTPQYLTTTKSDYGVSATVTFKYDDLEVTSAGEIEKVQVKYTDNSYQTFNGLSGNSVNINGSKNIETAWVTARGPSENEPVTVTNNGISVTYAANRKSATMSSPQRIRELYVGFTDNSTDYRSYGSNGPYNASYSSWKEMDYMYLEVLDGRSYWYYFNAPNGGNEVTLQFDDSNWEVKQAFGLTGSYPYPRGSWDGFINHARNYSEFSSRGFRETYGGLTLMNYILRDYPGHWETPDLWKTRHFPFHAIKEGHLLLCDFLEDLGFDDHLGMVSYDTSHRQEKTMYDSDPNVPSVNISSEPITDNYQAIRDLMQYKQAAHYSYATNMGGGLEDGIQMILDNSRAGARRTILLMTDGNTNTMDSGASSSLPHGWDWDELFDYDGDGNSDYYTNSSQRRYVLRTAYDAVQNGITVHTMSVGIDADRNLMRAIAHLAGGHFIDVPGGASVADMESEVEQAFHRIASFVPPAKLMNQD</sequence>
<keyword evidence="4" id="KW-1185">Reference proteome</keyword>
<keyword evidence="1" id="KW-0472">Membrane</keyword>
<gene>
    <name evidence="3" type="ORF">Mal48_33610</name>
</gene>
<evidence type="ECO:0000313" key="3">
    <source>
        <dbReference type="EMBL" id="QDT34101.1"/>
    </source>
</evidence>
<dbReference type="KEGG" id="tpol:Mal48_33610"/>
<dbReference type="Gene3D" id="3.40.50.410">
    <property type="entry name" value="von Willebrand factor, type A domain"/>
    <property type="match status" value="1"/>
</dbReference>
<dbReference type="SUPFAM" id="SSF53300">
    <property type="entry name" value="vWA-like"/>
    <property type="match status" value="1"/>
</dbReference>
<dbReference type="Pfam" id="PF13400">
    <property type="entry name" value="Tad"/>
    <property type="match status" value="1"/>
</dbReference>
<keyword evidence="1" id="KW-1133">Transmembrane helix</keyword>
<feature type="transmembrane region" description="Helical" evidence="1">
    <location>
        <begin position="24"/>
        <end position="49"/>
    </location>
</feature>
<protein>
    <submittedName>
        <fullName evidence="3">von Willebrand factor type A domain protein</fullName>
    </submittedName>
</protein>
<dbReference type="InterPro" id="IPR028087">
    <property type="entry name" value="Tad_N"/>
</dbReference>
<name>A0A517QR45_9PLAN</name>